<dbReference type="InterPro" id="IPR036388">
    <property type="entry name" value="WH-like_DNA-bd_sf"/>
</dbReference>
<evidence type="ECO:0000256" key="3">
    <source>
        <dbReference type="ARBA" id="ARBA00023082"/>
    </source>
</evidence>
<evidence type="ECO:0000256" key="4">
    <source>
        <dbReference type="ARBA" id="ARBA00023163"/>
    </source>
</evidence>
<dbReference type="Pfam" id="PF04542">
    <property type="entry name" value="Sigma70_r2"/>
    <property type="match status" value="1"/>
</dbReference>
<dbReference type="Pfam" id="PF08281">
    <property type="entry name" value="Sigma70_r4_2"/>
    <property type="match status" value="1"/>
</dbReference>
<dbReference type="SUPFAM" id="SSF88659">
    <property type="entry name" value="Sigma3 and sigma4 domains of RNA polymerase sigma factors"/>
    <property type="match status" value="1"/>
</dbReference>
<dbReference type="Proteomes" id="UP000322159">
    <property type="component" value="Chromosome"/>
</dbReference>
<dbReference type="EMBL" id="CP043504">
    <property type="protein sequence ID" value="QEO09538.1"/>
    <property type="molecule type" value="Genomic_DNA"/>
</dbReference>
<accession>A0A5C1Y850</accession>
<dbReference type="Gene3D" id="1.10.1740.10">
    <property type="match status" value="1"/>
</dbReference>
<keyword evidence="2" id="KW-0805">Transcription regulation</keyword>
<evidence type="ECO:0000313" key="8">
    <source>
        <dbReference type="Proteomes" id="UP000322159"/>
    </source>
</evidence>
<dbReference type="InterPro" id="IPR007627">
    <property type="entry name" value="RNA_pol_sigma70_r2"/>
</dbReference>
<reference evidence="7 8" key="1">
    <citation type="submission" date="2019-09" db="EMBL/GenBank/DDBJ databases">
        <title>Genome sequencing of strain KACC 19322.</title>
        <authorList>
            <person name="Heo J."/>
            <person name="Kim S.-J."/>
            <person name="Kim J.-S."/>
            <person name="Hong S.-B."/>
            <person name="Kwon S.-W."/>
        </authorList>
    </citation>
    <scope>NUCLEOTIDE SEQUENCE [LARGE SCALE GENOMIC DNA]</scope>
    <source>
        <strain evidence="7 8">KACC 19322</strain>
    </source>
</reference>
<dbReference type="OrthoDB" id="3747638at2"/>
<dbReference type="GO" id="GO:0003677">
    <property type="term" value="F:DNA binding"/>
    <property type="evidence" value="ECO:0007669"/>
    <property type="project" value="InterPro"/>
</dbReference>
<feature type="domain" description="RNA polymerase sigma-70 region 2" evidence="5">
    <location>
        <begin position="13"/>
        <end position="80"/>
    </location>
</feature>
<dbReference type="InterPro" id="IPR013324">
    <property type="entry name" value="RNA_pol_sigma_r3/r4-like"/>
</dbReference>
<dbReference type="SUPFAM" id="SSF88946">
    <property type="entry name" value="Sigma2 domain of RNA polymerase sigma factors"/>
    <property type="match status" value="1"/>
</dbReference>
<dbReference type="RefSeq" id="WP_149324959.1">
    <property type="nucleotide sequence ID" value="NZ_CP043504.1"/>
</dbReference>
<dbReference type="GO" id="GO:0006352">
    <property type="term" value="P:DNA-templated transcription initiation"/>
    <property type="evidence" value="ECO:0007669"/>
    <property type="project" value="InterPro"/>
</dbReference>
<keyword evidence="3" id="KW-0731">Sigma factor</keyword>
<dbReference type="Gene3D" id="1.10.10.10">
    <property type="entry name" value="Winged helix-like DNA-binding domain superfamily/Winged helix DNA-binding domain"/>
    <property type="match status" value="1"/>
</dbReference>
<keyword evidence="4" id="KW-0804">Transcription</keyword>
<dbReference type="InterPro" id="IPR039425">
    <property type="entry name" value="RNA_pol_sigma-70-like"/>
</dbReference>
<keyword evidence="8" id="KW-1185">Reference proteome</keyword>
<comment type="similarity">
    <text evidence="1">Belongs to the sigma-70 factor family. ECF subfamily.</text>
</comment>
<dbReference type="InterPro" id="IPR013249">
    <property type="entry name" value="RNA_pol_sigma70_r4_t2"/>
</dbReference>
<dbReference type="AlphaFoldDB" id="A0A5C1Y850"/>
<sequence length="173" mass="18746">MNADTAARVRALVDSASGDLLGYLVRRVSPAEDAADLLGEALLIAWRRRRELPDDPERARMWLFGVARRVLANHHRGVRRRLALAERLHLELAGFAAAQSGDPADSDEGREVRAAVAALPDELRELVMLVHWDGFGIGEAAELLGVNASTARTRYQRARGLLAAALVGEPAVG</sequence>
<evidence type="ECO:0000259" key="6">
    <source>
        <dbReference type="Pfam" id="PF08281"/>
    </source>
</evidence>
<evidence type="ECO:0000313" key="7">
    <source>
        <dbReference type="EMBL" id="QEO09538.1"/>
    </source>
</evidence>
<dbReference type="PANTHER" id="PTHR43133:SF25">
    <property type="entry name" value="RNA POLYMERASE SIGMA FACTOR RFAY-RELATED"/>
    <property type="match status" value="1"/>
</dbReference>
<dbReference type="PANTHER" id="PTHR43133">
    <property type="entry name" value="RNA POLYMERASE ECF-TYPE SIGMA FACTO"/>
    <property type="match status" value="1"/>
</dbReference>
<dbReference type="NCBIfam" id="TIGR02937">
    <property type="entry name" value="sigma70-ECF"/>
    <property type="match status" value="1"/>
</dbReference>
<dbReference type="KEGG" id="lyk:FLP23_05650"/>
<gene>
    <name evidence="7" type="ORF">FLP23_05650</name>
</gene>
<evidence type="ECO:0000259" key="5">
    <source>
        <dbReference type="Pfam" id="PF04542"/>
    </source>
</evidence>
<evidence type="ECO:0000256" key="1">
    <source>
        <dbReference type="ARBA" id="ARBA00010641"/>
    </source>
</evidence>
<evidence type="ECO:0000256" key="2">
    <source>
        <dbReference type="ARBA" id="ARBA00023015"/>
    </source>
</evidence>
<dbReference type="GO" id="GO:0016987">
    <property type="term" value="F:sigma factor activity"/>
    <property type="evidence" value="ECO:0007669"/>
    <property type="project" value="UniProtKB-KW"/>
</dbReference>
<feature type="domain" description="RNA polymerase sigma factor 70 region 4 type 2" evidence="6">
    <location>
        <begin position="110"/>
        <end position="159"/>
    </location>
</feature>
<dbReference type="InterPro" id="IPR013325">
    <property type="entry name" value="RNA_pol_sigma_r2"/>
</dbReference>
<organism evidence="7 8">
    <name type="scientific">Protaetiibacter larvae</name>
    <dbReference type="NCBI Taxonomy" id="2592654"/>
    <lineage>
        <taxon>Bacteria</taxon>
        <taxon>Bacillati</taxon>
        <taxon>Actinomycetota</taxon>
        <taxon>Actinomycetes</taxon>
        <taxon>Micrococcales</taxon>
        <taxon>Microbacteriaceae</taxon>
        <taxon>Protaetiibacter</taxon>
    </lineage>
</organism>
<name>A0A5C1Y850_9MICO</name>
<dbReference type="InterPro" id="IPR014284">
    <property type="entry name" value="RNA_pol_sigma-70_dom"/>
</dbReference>
<proteinExistence type="inferred from homology"/>
<protein>
    <submittedName>
        <fullName evidence="7">RNA polymerase sigma factor</fullName>
    </submittedName>
</protein>